<organism evidence="1 2">
    <name type="scientific">Pseudobacteriovorax antillogorgiicola</name>
    <dbReference type="NCBI Taxonomy" id="1513793"/>
    <lineage>
        <taxon>Bacteria</taxon>
        <taxon>Pseudomonadati</taxon>
        <taxon>Bdellovibrionota</taxon>
        <taxon>Oligoflexia</taxon>
        <taxon>Oligoflexales</taxon>
        <taxon>Pseudobacteriovoracaceae</taxon>
        <taxon>Pseudobacteriovorax</taxon>
    </lineage>
</organism>
<keyword evidence="2" id="KW-1185">Reference proteome</keyword>
<dbReference type="PROSITE" id="PS51257">
    <property type="entry name" value="PROKAR_LIPOPROTEIN"/>
    <property type="match status" value="1"/>
</dbReference>
<evidence type="ECO:0000313" key="2">
    <source>
        <dbReference type="Proteomes" id="UP000192907"/>
    </source>
</evidence>
<evidence type="ECO:0008006" key="3">
    <source>
        <dbReference type="Google" id="ProtNLM"/>
    </source>
</evidence>
<protein>
    <recommendedName>
        <fullName evidence="3">Lipoprotein</fullName>
    </recommendedName>
</protein>
<dbReference type="Proteomes" id="UP000192907">
    <property type="component" value="Unassembled WGS sequence"/>
</dbReference>
<proteinExistence type="predicted"/>
<reference evidence="2" key="1">
    <citation type="submission" date="2017-04" db="EMBL/GenBank/DDBJ databases">
        <authorList>
            <person name="Varghese N."/>
            <person name="Submissions S."/>
        </authorList>
    </citation>
    <scope>NUCLEOTIDE SEQUENCE [LARGE SCALE GENOMIC DNA]</scope>
    <source>
        <strain evidence="2">RKEM611</strain>
    </source>
</reference>
<dbReference type="EMBL" id="FWZT01000030">
    <property type="protein sequence ID" value="SMF76581.1"/>
    <property type="molecule type" value="Genomic_DNA"/>
</dbReference>
<evidence type="ECO:0000313" key="1">
    <source>
        <dbReference type="EMBL" id="SMF76581.1"/>
    </source>
</evidence>
<accession>A0A1Y6CNI0</accession>
<sequence>MRGICLVGLLIVWLSSCKKQVLGPVVEPGSSKLSSIMIGAPKVKVDGYDQATVSITCLNCANPKEEAESMVDHSIAFKEPKAFEELMLDLKKYRFTEGRYVTVRLKFFKAGELVLDTCSGGAQGCSDYPHKLVKHDDLDQFVITVVLQDLTGDLVETSGPAQDITIATEIIGSGNDLAKLPFTTSREQQDAKAGEKHCVADYQDGAHGGQQIDDQCVFAYGDTVVQQSEKLRYVKADPRFDLIWLAKSEASGKTPVVLGSEERGGVFYPMFLCRSADRLGKTSFKEDGSRQLWDQCYIAVDEAGTSLQTPALVTDFEILTFARL</sequence>
<name>A0A1Y6CNI0_9BACT</name>
<gene>
    <name evidence="1" type="ORF">SAMN06296036_13042</name>
</gene>
<dbReference type="STRING" id="1513793.SAMN06296036_13042"/>
<dbReference type="RefSeq" id="WP_132324955.1">
    <property type="nucleotide sequence ID" value="NZ_FWZT01000030.1"/>
</dbReference>
<dbReference type="AlphaFoldDB" id="A0A1Y6CNI0"/>